<evidence type="ECO:0000313" key="4">
    <source>
        <dbReference type="Proteomes" id="UP001154312"/>
    </source>
</evidence>
<dbReference type="InterPro" id="IPR001451">
    <property type="entry name" value="Hexapep"/>
</dbReference>
<dbReference type="Proteomes" id="UP001154312">
    <property type="component" value="Unassembled WGS sequence"/>
</dbReference>
<proteinExistence type="predicted"/>
<keyword evidence="4" id="KW-1185">Reference proteome</keyword>
<dbReference type="Gene3D" id="2.160.10.10">
    <property type="entry name" value="Hexapeptide repeat proteins"/>
    <property type="match status" value="2"/>
</dbReference>
<protein>
    <submittedName>
        <fullName evidence="3">Acetyltransferase</fullName>
    </submittedName>
</protein>
<dbReference type="EMBL" id="JAKOAV010000007">
    <property type="protein sequence ID" value="MDF9407870.1"/>
    <property type="molecule type" value="Genomic_DNA"/>
</dbReference>
<gene>
    <name evidence="3" type="ORF">L7E55_05770</name>
</gene>
<dbReference type="PROSITE" id="PS00101">
    <property type="entry name" value="HEXAPEP_TRANSFERASES"/>
    <property type="match status" value="1"/>
</dbReference>
<comment type="caution">
    <text evidence="3">The sequence shown here is derived from an EMBL/GenBank/DDBJ whole genome shotgun (WGS) entry which is preliminary data.</text>
</comment>
<dbReference type="Pfam" id="PF14602">
    <property type="entry name" value="Hexapep_2"/>
    <property type="match status" value="1"/>
</dbReference>
<dbReference type="InterPro" id="IPR018357">
    <property type="entry name" value="Hexapep_transf_CS"/>
</dbReference>
<dbReference type="Pfam" id="PF00132">
    <property type="entry name" value="Hexapep"/>
    <property type="match status" value="2"/>
</dbReference>
<reference evidence="3" key="1">
    <citation type="submission" date="2022-02" db="EMBL/GenBank/DDBJ databases">
        <authorList>
            <person name="Leng L."/>
        </authorList>
    </citation>
    <scope>NUCLEOTIDE SEQUENCE</scope>
    <source>
        <strain evidence="3">JI</strain>
    </source>
</reference>
<keyword evidence="2" id="KW-0677">Repeat</keyword>
<evidence type="ECO:0000313" key="3">
    <source>
        <dbReference type="EMBL" id="MDF9407870.1"/>
    </source>
</evidence>
<dbReference type="InterPro" id="IPR050179">
    <property type="entry name" value="Trans_hexapeptide_repeat"/>
</dbReference>
<keyword evidence="1" id="KW-0808">Transferase</keyword>
<organism evidence="3 4">
    <name type="scientific">Pelotomaculum isophthalicicum JI</name>
    <dbReference type="NCBI Taxonomy" id="947010"/>
    <lineage>
        <taxon>Bacteria</taxon>
        <taxon>Bacillati</taxon>
        <taxon>Bacillota</taxon>
        <taxon>Clostridia</taxon>
        <taxon>Eubacteriales</taxon>
        <taxon>Desulfotomaculaceae</taxon>
        <taxon>Pelotomaculum</taxon>
    </lineage>
</organism>
<dbReference type="SUPFAM" id="SSF51161">
    <property type="entry name" value="Trimeric LpxA-like enzymes"/>
    <property type="match status" value="1"/>
</dbReference>
<dbReference type="RefSeq" id="WP_277443120.1">
    <property type="nucleotide sequence ID" value="NZ_JAKOAV010000007.1"/>
</dbReference>
<dbReference type="AlphaFoldDB" id="A0A9X4JTS3"/>
<name>A0A9X4JTS3_9FIRM</name>
<evidence type="ECO:0000256" key="1">
    <source>
        <dbReference type="ARBA" id="ARBA00022679"/>
    </source>
</evidence>
<sequence>MNFIHPGATIGANCAIGFFSVISEGAFIGSGTSIGNNVTVYPETYVGENCLVGDNCVIGKQPHPAKTSTNRLSAPLHPLRVGPGSILGSGVVLYAGTSLDEEVMVGDMASVRELCLVGSRVIIGRGVVLENDVTVGDYAKIQTGAYLTAHTMVGAGAFIAPMVVTANDNYMGRTEERFAKIKGPRIGENARVGAGAVILPGVAVAAETFVAAGALVTKDTLPGIVVAGCPARFIRDVPKSEKR</sequence>
<evidence type="ECO:0000256" key="2">
    <source>
        <dbReference type="ARBA" id="ARBA00022737"/>
    </source>
</evidence>
<dbReference type="CDD" id="cd03358">
    <property type="entry name" value="LbH_WxcM_N_like"/>
    <property type="match status" value="1"/>
</dbReference>
<dbReference type="InterPro" id="IPR011004">
    <property type="entry name" value="Trimer_LpxA-like_sf"/>
</dbReference>
<dbReference type="PANTHER" id="PTHR43300:SF4">
    <property type="entry name" value="ACYL-[ACYL-CARRIER-PROTEIN]--UDP-N-ACETYLGLUCOSAMINE O-ACYLTRANSFERASE"/>
    <property type="match status" value="1"/>
</dbReference>
<accession>A0A9X4JTS3</accession>
<dbReference type="PANTHER" id="PTHR43300">
    <property type="entry name" value="ACETYLTRANSFERASE"/>
    <property type="match status" value="1"/>
</dbReference>
<dbReference type="GO" id="GO:0016740">
    <property type="term" value="F:transferase activity"/>
    <property type="evidence" value="ECO:0007669"/>
    <property type="project" value="UniProtKB-KW"/>
</dbReference>